<name>A0A2A4FTQ6_9SPHN</name>
<feature type="domain" description="Flagellar motor switch protein FliN-like C-terminal" evidence="12">
    <location>
        <begin position="259"/>
        <end position="325"/>
    </location>
</feature>
<comment type="subcellular location">
    <subcellularLocation>
        <location evidence="11">Cell inner membrane</location>
        <topology evidence="11">Peripheral membrane protein</topology>
    </subcellularLocation>
    <subcellularLocation>
        <location evidence="11">Bacterial flagellum basal body</location>
    </subcellularLocation>
    <subcellularLocation>
        <location evidence="1">Cell membrane</location>
        <topology evidence="1">Peripheral membrane protein</topology>
    </subcellularLocation>
</comment>
<dbReference type="CDD" id="cd17908">
    <property type="entry name" value="FliM"/>
    <property type="match status" value="1"/>
</dbReference>
<sequence>MTRAASSLSGDEVAALMDELSDISFDETVAEEEPKVRQARAIEPYALGQRKDRPVAQLAHLERMNDRIARRLRDVIEPIAQTRTKVDAIPLETRRFDEWQRNQANYVSLNLFRVRPVKGMMMIAIEPGFITNMVDAFYGGTGNGLATKGGEFTPSEQRLRKRLADAVTDVLTRSWGDTYPLQFEYSTHETNADFANMVRPDEAVVVQSFTIKPGMSRSTRIEILYPLAMLQPIEDEIAARAQAGIGGEDVDWKGRLASALDNVALPVRSVLARPEMTVAQLLALKPGDVIPITLSQTVPLLVGNRRFAEGTIGEQDGRAAMMIESLNKDALK</sequence>
<dbReference type="InterPro" id="IPR028976">
    <property type="entry name" value="CheC-like_sf"/>
</dbReference>
<dbReference type="Gene3D" id="2.30.330.10">
    <property type="entry name" value="SpoA-like"/>
    <property type="match status" value="1"/>
</dbReference>
<keyword evidence="13" id="KW-0966">Cell projection</keyword>
<dbReference type="InterPro" id="IPR001543">
    <property type="entry name" value="FliN-like_C"/>
</dbReference>
<dbReference type="EMBL" id="NWUF01000019">
    <property type="protein sequence ID" value="PCE41072.1"/>
    <property type="molecule type" value="Genomic_DNA"/>
</dbReference>
<evidence type="ECO:0000256" key="11">
    <source>
        <dbReference type="PIRNR" id="PIRNR002888"/>
    </source>
</evidence>
<reference evidence="13 14" key="1">
    <citation type="submission" date="2017-09" db="EMBL/GenBank/DDBJ databases">
        <title>The Catabolism of 3,6-Dichlorosalicylic acid is Initiated by the Cytochrome P450 Monooxygenase DsmABC in Rhizorhabdus dicambivorans Ndbn-20.</title>
        <authorList>
            <person name="Na L."/>
        </authorList>
    </citation>
    <scope>NUCLEOTIDE SEQUENCE [LARGE SCALE GENOMIC DNA]</scope>
    <source>
        <strain evidence="13 14">Ndbn-20m</strain>
    </source>
</reference>
<evidence type="ECO:0000256" key="4">
    <source>
        <dbReference type="ARBA" id="ARBA00022475"/>
    </source>
</evidence>
<comment type="caution">
    <text evidence="13">The sequence shown here is derived from an EMBL/GenBank/DDBJ whole genome shotgun (WGS) entry which is preliminary data.</text>
</comment>
<keyword evidence="7 11" id="KW-0472">Membrane</keyword>
<keyword evidence="13" id="KW-0969">Cilium</keyword>
<evidence type="ECO:0000313" key="14">
    <source>
        <dbReference type="Proteomes" id="UP000218934"/>
    </source>
</evidence>
<keyword evidence="14" id="KW-1185">Reference proteome</keyword>
<dbReference type="Gene3D" id="3.40.1550.10">
    <property type="entry name" value="CheC-like"/>
    <property type="match status" value="1"/>
</dbReference>
<dbReference type="NCBIfam" id="TIGR01397">
    <property type="entry name" value="fliM_switch"/>
    <property type="match status" value="1"/>
</dbReference>
<dbReference type="GO" id="GO:0050918">
    <property type="term" value="P:positive chemotaxis"/>
    <property type="evidence" value="ECO:0007669"/>
    <property type="project" value="TreeGrafter"/>
</dbReference>
<dbReference type="GO" id="GO:0009425">
    <property type="term" value="C:bacterial-type flagellum basal body"/>
    <property type="evidence" value="ECO:0007669"/>
    <property type="project" value="UniProtKB-SubCell"/>
</dbReference>
<proteinExistence type="inferred from homology"/>
<protein>
    <recommendedName>
        <fullName evidence="3 10">Flagellar motor switch protein FliM</fullName>
    </recommendedName>
</protein>
<dbReference type="SUPFAM" id="SSF101801">
    <property type="entry name" value="Surface presentation of antigens (SPOA)"/>
    <property type="match status" value="1"/>
</dbReference>
<comment type="function">
    <text evidence="9 11">FliM is one of three proteins (FliG, FliN, FliM) that forms the rotor-mounted switch complex (C ring), located at the base of the basal body. This complex interacts with the CheY and CheZ chemotaxis proteins, in addition to contacting components of the motor that determine the direction of flagellar rotation.</text>
</comment>
<evidence type="ECO:0000256" key="10">
    <source>
        <dbReference type="NCBIfam" id="TIGR01397"/>
    </source>
</evidence>
<dbReference type="Proteomes" id="UP000218934">
    <property type="component" value="Unassembled WGS sequence"/>
</dbReference>
<dbReference type="InterPro" id="IPR036429">
    <property type="entry name" value="SpoA-like_sf"/>
</dbReference>
<dbReference type="PIRSF" id="PIRSF002888">
    <property type="entry name" value="FliM"/>
    <property type="match status" value="1"/>
</dbReference>
<keyword evidence="5 11" id="KW-0145">Chemotaxis</keyword>
<evidence type="ECO:0000256" key="7">
    <source>
        <dbReference type="ARBA" id="ARBA00023136"/>
    </source>
</evidence>
<keyword evidence="8 11" id="KW-0975">Bacterial flagellum</keyword>
<organism evidence="13 14">
    <name type="scientific">Rhizorhabdus dicambivorans</name>
    <dbReference type="NCBI Taxonomy" id="1850238"/>
    <lineage>
        <taxon>Bacteria</taxon>
        <taxon>Pseudomonadati</taxon>
        <taxon>Pseudomonadota</taxon>
        <taxon>Alphaproteobacteria</taxon>
        <taxon>Sphingomonadales</taxon>
        <taxon>Sphingomonadaceae</taxon>
        <taxon>Rhizorhabdus</taxon>
    </lineage>
</organism>
<evidence type="ECO:0000259" key="12">
    <source>
        <dbReference type="Pfam" id="PF01052"/>
    </source>
</evidence>
<dbReference type="RefSeq" id="WP_066966853.1">
    <property type="nucleotide sequence ID" value="NZ_CP023449.1"/>
</dbReference>
<dbReference type="AlphaFoldDB" id="A0A2A4FTQ6"/>
<dbReference type="GO" id="GO:0071978">
    <property type="term" value="P:bacterial-type flagellum-dependent swarming motility"/>
    <property type="evidence" value="ECO:0007669"/>
    <property type="project" value="TreeGrafter"/>
</dbReference>
<gene>
    <name evidence="13" type="primary">fliM</name>
    <name evidence="13" type="ORF">COO09_17145</name>
</gene>
<evidence type="ECO:0000256" key="5">
    <source>
        <dbReference type="ARBA" id="ARBA00022500"/>
    </source>
</evidence>
<keyword evidence="4 11" id="KW-1003">Cell membrane</keyword>
<keyword evidence="11" id="KW-0997">Cell inner membrane</keyword>
<evidence type="ECO:0000256" key="1">
    <source>
        <dbReference type="ARBA" id="ARBA00004202"/>
    </source>
</evidence>
<accession>A0A2A4FTQ6</accession>
<evidence type="ECO:0000256" key="2">
    <source>
        <dbReference type="ARBA" id="ARBA00011049"/>
    </source>
</evidence>
<dbReference type="SUPFAM" id="SSF103039">
    <property type="entry name" value="CheC-like"/>
    <property type="match status" value="1"/>
</dbReference>
<dbReference type="InterPro" id="IPR001689">
    <property type="entry name" value="Flag_FliM"/>
</dbReference>
<dbReference type="PANTHER" id="PTHR30034:SF6">
    <property type="entry name" value="YOP PROTEINS TRANSLOCATION PROTEIN Q"/>
    <property type="match status" value="1"/>
</dbReference>
<evidence type="ECO:0000256" key="9">
    <source>
        <dbReference type="ARBA" id="ARBA00025044"/>
    </source>
</evidence>
<evidence type="ECO:0000256" key="6">
    <source>
        <dbReference type="ARBA" id="ARBA00022779"/>
    </source>
</evidence>
<evidence type="ECO:0000313" key="13">
    <source>
        <dbReference type="EMBL" id="PCE41072.1"/>
    </source>
</evidence>
<evidence type="ECO:0000256" key="3">
    <source>
        <dbReference type="ARBA" id="ARBA00021898"/>
    </source>
</evidence>
<evidence type="ECO:0000256" key="8">
    <source>
        <dbReference type="ARBA" id="ARBA00023143"/>
    </source>
</evidence>
<dbReference type="GO" id="GO:0005886">
    <property type="term" value="C:plasma membrane"/>
    <property type="evidence" value="ECO:0007669"/>
    <property type="project" value="UniProtKB-SubCell"/>
</dbReference>
<dbReference type="GO" id="GO:0003774">
    <property type="term" value="F:cytoskeletal motor activity"/>
    <property type="evidence" value="ECO:0007669"/>
    <property type="project" value="InterPro"/>
</dbReference>
<keyword evidence="6 11" id="KW-0283">Flagellar rotation</keyword>
<dbReference type="PANTHER" id="PTHR30034">
    <property type="entry name" value="FLAGELLAR MOTOR SWITCH PROTEIN FLIM"/>
    <property type="match status" value="1"/>
</dbReference>
<comment type="similarity">
    <text evidence="2 11">Belongs to the FliM family.</text>
</comment>
<keyword evidence="13" id="KW-0282">Flagellum</keyword>
<dbReference type="Pfam" id="PF01052">
    <property type="entry name" value="FliMN_C"/>
    <property type="match status" value="1"/>
</dbReference>
<dbReference type="KEGG" id="rdi:CMV14_20175"/>
<dbReference type="OrthoDB" id="7421075at2"/>
<dbReference type="Pfam" id="PF02154">
    <property type="entry name" value="FliM"/>
    <property type="match status" value="1"/>
</dbReference>
<dbReference type="PRINTS" id="PR00955">
    <property type="entry name" value="FLGMOTORFLIM"/>
</dbReference>